<dbReference type="Proteomes" id="UP000012174">
    <property type="component" value="Unassembled WGS sequence"/>
</dbReference>
<dbReference type="InterPro" id="IPR045518">
    <property type="entry name" value="2EXR"/>
</dbReference>
<gene>
    <name evidence="3" type="ORF">UCREL1_5424</name>
</gene>
<evidence type="ECO:0000259" key="2">
    <source>
        <dbReference type="Pfam" id="PF20150"/>
    </source>
</evidence>
<feature type="region of interest" description="Disordered" evidence="1">
    <location>
        <begin position="144"/>
        <end position="176"/>
    </location>
</feature>
<protein>
    <recommendedName>
        <fullName evidence="2">2EXR domain-containing protein</fullName>
    </recommendedName>
</protein>
<evidence type="ECO:0000256" key="1">
    <source>
        <dbReference type="SAM" id="MobiDB-lite"/>
    </source>
</evidence>
<feature type="compositionally biased region" description="Acidic residues" evidence="1">
    <location>
        <begin position="289"/>
        <end position="305"/>
    </location>
</feature>
<dbReference type="OrthoDB" id="5242916at2759"/>
<dbReference type="KEGG" id="ela:UCREL1_5424"/>
<reference evidence="4" key="1">
    <citation type="journal article" date="2013" name="Genome Announc.">
        <title>Draft genome sequence of the grapevine dieback fungus Eutypa lata UCR-EL1.</title>
        <authorList>
            <person name="Blanco-Ulate B."/>
            <person name="Rolshausen P.E."/>
            <person name="Cantu D."/>
        </authorList>
    </citation>
    <scope>NUCLEOTIDE SEQUENCE [LARGE SCALE GENOMIC DNA]</scope>
    <source>
        <strain evidence="4">UCR-EL1</strain>
    </source>
</reference>
<accession>M7STI7</accession>
<feature type="region of interest" description="Disordered" evidence="1">
    <location>
        <begin position="1"/>
        <end position="24"/>
    </location>
</feature>
<dbReference type="HOGENOM" id="CLU_672741_0_0_1"/>
<evidence type="ECO:0000313" key="4">
    <source>
        <dbReference type="Proteomes" id="UP000012174"/>
    </source>
</evidence>
<name>M7STI7_EUTLA</name>
<feature type="region of interest" description="Disordered" evidence="1">
    <location>
        <begin position="331"/>
        <end position="369"/>
    </location>
</feature>
<sequence length="409" mass="44992">MTASSSEAEGEEGEKEPAPLSFHPFTSLPPELRAQIWRTAAAISCPGINFFNVHAFPGDHPGVNRSDSPPWLYLDVRRLAIEDSDEKAARYDPSVWQARAAVRQTCREARDVCAIPAEKRATVVLTRPRRGLFVRAGDEQLRWRTPAANPDVGGGAGQGGANASDRSGGSDDDNAIAGSIRYEPKVTRKIEVHVDDILCLALENCSFNMPYEEDSDTGMPPEFMPQSPSDTVAASPATPFYYIGWSYDPQLTPLPGGGRVPRSRFCVSISSEDQKHVAMQVVPGMLAELPDDGDDDDDDDDDGANEEGMFSRRFCAPWLILVDNEYTKHTDGENNSKVAKAPPSKQTYRDRFGNAYVSPPATHIKRRPGDPEAAAYNLARVGPERSNIWTRYVRSARLRSAKRPVSLSR</sequence>
<dbReference type="EMBL" id="KB706407">
    <property type="protein sequence ID" value="EMR67567.1"/>
    <property type="molecule type" value="Genomic_DNA"/>
</dbReference>
<dbReference type="AlphaFoldDB" id="M7STI7"/>
<proteinExistence type="predicted"/>
<evidence type="ECO:0000313" key="3">
    <source>
        <dbReference type="EMBL" id="EMR67567.1"/>
    </source>
</evidence>
<dbReference type="Pfam" id="PF20150">
    <property type="entry name" value="2EXR"/>
    <property type="match status" value="1"/>
</dbReference>
<feature type="domain" description="2EXR" evidence="2">
    <location>
        <begin position="22"/>
        <end position="119"/>
    </location>
</feature>
<organism evidence="3 4">
    <name type="scientific">Eutypa lata (strain UCR-EL1)</name>
    <name type="common">Grapevine dieback disease fungus</name>
    <name type="synonym">Eutypa armeniacae</name>
    <dbReference type="NCBI Taxonomy" id="1287681"/>
    <lineage>
        <taxon>Eukaryota</taxon>
        <taxon>Fungi</taxon>
        <taxon>Dikarya</taxon>
        <taxon>Ascomycota</taxon>
        <taxon>Pezizomycotina</taxon>
        <taxon>Sordariomycetes</taxon>
        <taxon>Xylariomycetidae</taxon>
        <taxon>Xylariales</taxon>
        <taxon>Diatrypaceae</taxon>
        <taxon>Eutypa</taxon>
    </lineage>
</organism>
<keyword evidence="4" id="KW-1185">Reference proteome</keyword>
<feature type="region of interest" description="Disordered" evidence="1">
    <location>
        <begin position="287"/>
        <end position="307"/>
    </location>
</feature>